<organism evidence="2 3">
    <name type="scientific">Sulfurospirillum cavolei</name>
    <dbReference type="NCBI Taxonomy" id="366522"/>
    <lineage>
        <taxon>Bacteria</taxon>
        <taxon>Pseudomonadati</taxon>
        <taxon>Campylobacterota</taxon>
        <taxon>Epsilonproteobacteria</taxon>
        <taxon>Campylobacterales</taxon>
        <taxon>Sulfurospirillaceae</taxon>
        <taxon>Sulfurospirillum</taxon>
    </lineage>
</organism>
<dbReference type="Proteomes" id="UP000231638">
    <property type="component" value="Unassembled WGS sequence"/>
</dbReference>
<dbReference type="STRING" id="366522.GCA_001548055_02596"/>
<keyword evidence="1" id="KW-0472">Membrane</keyword>
<keyword evidence="1" id="KW-0812">Transmembrane</keyword>
<gene>
    <name evidence="2" type="ORF">CFH80_03320</name>
</gene>
<sequence>MDKDIRVLEKIGLQEVCKRTHIEVAQLEYMINNQYEKLNKINTLGFVKILSREYKLDLSDWLEGFYDYWAEHKSEEDEQKEKIFVRAKSDRSSKKAAILFLFIAFIAGMFGIFSIFKIDFDLGNMLDQVKGETNQTSAFQNAPVVQEAASSLGVKVEERSVETNSSNATVRAVVVRIDENLTRASEANTSGERNESNVSLPLPLSPVDTNVSLVSNIPQNRAIIVPTKRIWIGRVSLDDMSRKETTGDQNITIDLTKRQLIKTGNGFFKLSYDGSTEDFGEQGSTRFLVENGKIQKISEEKFIELNRGKNW</sequence>
<feature type="transmembrane region" description="Helical" evidence="1">
    <location>
        <begin position="96"/>
        <end position="116"/>
    </location>
</feature>
<evidence type="ECO:0008006" key="4">
    <source>
        <dbReference type="Google" id="ProtNLM"/>
    </source>
</evidence>
<dbReference type="InterPro" id="IPR010982">
    <property type="entry name" value="Lambda_DNA-bd_dom_sf"/>
</dbReference>
<dbReference type="GO" id="GO:0003677">
    <property type="term" value="F:DNA binding"/>
    <property type="evidence" value="ECO:0007669"/>
    <property type="project" value="InterPro"/>
</dbReference>
<dbReference type="AlphaFoldDB" id="A0A2D3WA03"/>
<evidence type="ECO:0000313" key="3">
    <source>
        <dbReference type="Proteomes" id="UP000231638"/>
    </source>
</evidence>
<protein>
    <recommendedName>
        <fullName evidence="4">Helix-turn-helix domain-containing protein</fullName>
    </recommendedName>
</protein>
<dbReference type="Gene3D" id="1.10.260.40">
    <property type="entry name" value="lambda repressor-like DNA-binding domains"/>
    <property type="match status" value="1"/>
</dbReference>
<name>A0A2D3WA03_9BACT</name>
<comment type="caution">
    <text evidence="2">The sequence shown here is derived from an EMBL/GenBank/DDBJ whole genome shotgun (WGS) entry which is preliminary data.</text>
</comment>
<evidence type="ECO:0000256" key="1">
    <source>
        <dbReference type="SAM" id="Phobius"/>
    </source>
</evidence>
<accession>A0A2D3WA03</accession>
<keyword evidence="1" id="KW-1133">Transmembrane helix</keyword>
<dbReference type="EMBL" id="DLUG01000087">
    <property type="protein sequence ID" value="DAB36735.1"/>
    <property type="molecule type" value="Genomic_DNA"/>
</dbReference>
<proteinExistence type="predicted"/>
<evidence type="ECO:0000313" key="2">
    <source>
        <dbReference type="EMBL" id="DAB36735.1"/>
    </source>
</evidence>
<reference evidence="2 3" key="1">
    <citation type="journal article" date="2017" name="Front. Microbiol.">
        <title>Comparative Genomic Analysis of the Class Epsilonproteobacteria and Proposed Reclassification to Epsilonbacteraeota (phyl. nov.).</title>
        <authorList>
            <person name="Waite D.W."/>
            <person name="Vanwonterghem I."/>
            <person name="Rinke C."/>
            <person name="Parks D.H."/>
            <person name="Zhang Y."/>
            <person name="Takai K."/>
            <person name="Sievert S.M."/>
            <person name="Simon J."/>
            <person name="Campbell B.J."/>
            <person name="Hanson T.E."/>
            <person name="Woyke T."/>
            <person name="Klotz M.G."/>
            <person name="Hugenholtz P."/>
        </authorList>
    </citation>
    <scope>NUCLEOTIDE SEQUENCE [LARGE SCALE GENOMIC DNA]</scope>
    <source>
        <strain evidence="2">UBA11420</strain>
    </source>
</reference>